<keyword evidence="2" id="KW-1185">Reference proteome</keyword>
<dbReference type="Proteomes" id="UP000605846">
    <property type="component" value="Unassembled WGS sequence"/>
</dbReference>
<dbReference type="AlphaFoldDB" id="A0A8H7BTZ4"/>
<sequence length="84" mass="9026">MKGKKDPYTGFAAEEFNARRRLSIAAICSPSDAPTAKVLMESVQPTAILAEDGSVLCGCGCAQPFDSCPTCFRELCQGYYTLSH</sequence>
<dbReference type="OrthoDB" id="5600085at2759"/>
<name>A0A8H7BTZ4_9FUNG</name>
<comment type="caution">
    <text evidence="1">The sequence shown here is derived from an EMBL/GenBank/DDBJ whole genome shotgun (WGS) entry which is preliminary data.</text>
</comment>
<gene>
    <name evidence="1" type="ORF">EC973_005808</name>
</gene>
<evidence type="ECO:0000313" key="2">
    <source>
        <dbReference type="Proteomes" id="UP000605846"/>
    </source>
</evidence>
<accession>A0A8H7BTZ4</accession>
<reference evidence="1" key="1">
    <citation type="submission" date="2020-01" db="EMBL/GenBank/DDBJ databases">
        <title>Genome Sequencing of Three Apophysomyces-Like Fungal Strains Confirms a Novel Fungal Genus in the Mucoromycota with divergent Burkholderia-like Endosymbiotic Bacteria.</title>
        <authorList>
            <person name="Stajich J.E."/>
            <person name="Macias A.M."/>
            <person name="Carter-House D."/>
            <person name="Lovett B."/>
            <person name="Kasson L.R."/>
            <person name="Berry K."/>
            <person name="Grigoriev I."/>
            <person name="Chang Y."/>
            <person name="Spatafora J."/>
            <person name="Kasson M.T."/>
        </authorList>
    </citation>
    <scope>NUCLEOTIDE SEQUENCE</scope>
    <source>
        <strain evidence="1">NRRL A-21654</strain>
    </source>
</reference>
<evidence type="ECO:0000313" key="1">
    <source>
        <dbReference type="EMBL" id="KAF7728582.1"/>
    </source>
</evidence>
<proteinExistence type="predicted"/>
<organism evidence="1 2">
    <name type="scientific">Apophysomyces ossiformis</name>
    <dbReference type="NCBI Taxonomy" id="679940"/>
    <lineage>
        <taxon>Eukaryota</taxon>
        <taxon>Fungi</taxon>
        <taxon>Fungi incertae sedis</taxon>
        <taxon>Mucoromycota</taxon>
        <taxon>Mucoromycotina</taxon>
        <taxon>Mucoromycetes</taxon>
        <taxon>Mucorales</taxon>
        <taxon>Mucorineae</taxon>
        <taxon>Mucoraceae</taxon>
        <taxon>Apophysomyces</taxon>
    </lineage>
</organism>
<protein>
    <submittedName>
        <fullName evidence="1">Uncharacterized protein</fullName>
    </submittedName>
</protein>
<dbReference type="EMBL" id="JABAYA010000034">
    <property type="protein sequence ID" value="KAF7728582.1"/>
    <property type="molecule type" value="Genomic_DNA"/>
</dbReference>